<keyword evidence="11" id="KW-0812">Transmembrane</keyword>
<keyword evidence="11" id="KW-1133">Transmembrane helix</keyword>
<keyword evidence="8" id="KW-0862">Zinc</keyword>
<proteinExistence type="predicted"/>
<evidence type="ECO:0000256" key="7">
    <source>
        <dbReference type="ARBA" id="ARBA00022786"/>
    </source>
</evidence>
<feature type="compositionally biased region" description="Polar residues" evidence="10">
    <location>
        <begin position="291"/>
        <end position="305"/>
    </location>
</feature>
<evidence type="ECO:0000256" key="5">
    <source>
        <dbReference type="ARBA" id="ARBA00022723"/>
    </source>
</evidence>
<dbReference type="GO" id="GO:0008270">
    <property type="term" value="F:zinc ion binding"/>
    <property type="evidence" value="ECO:0007669"/>
    <property type="project" value="UniProtKB-KW"/>
</dbReference>
<feature type="transmembrane region" description="Helical" evidence="11">
    <location>
        <begin position="444"/>
        <end position="465"/>
    </location>
</feature>
<evidence type="ECO:0000256" key="10">
    <source>
        <dbReference type="SAM" id="MobiDB-lite"/>
    </source>
</evidence>
<evidence type="ECO:0000256" key="2">
    <source>
        <dbReference type="ARBA" id="ARBA00004906"/>
    </source>
</evidence>
<evidence type="ECO:0000256" key="1">
    <source>
        <dbReference type="ARBA" id="ARBA00000900"/>
    </source>
</evidence>
<feature type="compositionally biased region" description="Low complexity" evidence="10">
    <location>
        <begin position="350"/>
        <end position="385"/>
    </location>
</feature>
<dbReference type="InterPro" id="IPR013083">
    <property type="entry name" value="Znf_RING/FYVE/PHD"/>
</dbReference>
<evidence type="ECO:0000313" key="14">
    <source>
        <dbReference type="Proteomes" id="UP000076722"/>
    </source>
</evidence>
<dbReference type="EC" id="2.3.2.27" evidence="3"/>
<dbReference type="PROSITE" id="PS50089">
    <property type="entry name" value="ZF_RING_2"/>
    <property type="match status" value="1"/>
</dbReference>
<sequence length="466" mass="48725">MPPSPRTRPSSSSTFPYSPISAPAPRKLYEEHIDLSSLSSDLDFGYDDEFELDGLKALGALSSSHAIARDEDDGEEGEGVLNLGVEEDDEDSGELEVNSLSSSITEVPRSRVDASSTSSVGSSGGIPNHESTSLSSYPSPSSASPSSSASASSTFANASHPHASHAAHASSSSTLKRSRRRSYPSDESHSLEWDCGICLETASNPCVSSCGHLFCYTDLSTWLSSPSNVDDPRCPVCKRPCALEKDVVMIFGRGRISDAENVDGFYGGEGEEEKTPRPSPRPPNSISGSGTSHQRSLSAPNTFPYSTSSSSQPSRSRMPLSNLLPSLSLSLSTNVHPTPSAVQNSEEMMSPLSSTSTVSPSSAISVDPSDISSPASPSSLSSILRPRPPPSSPSSPSSPSFPSSSLSSSPMPASSLSAPSSPTAKAKTENVDVHLDLLMHYPSLASGTGHVLSIVAFAIFLSVLLR</sequence>
<comment type="pathway">
    <text evidence="2">Protein modification; protein ubiquitination.</text>
</comment>
<keyword evidence="11" id="KW-0472">Membrane</keyword>
<dbReference type="Gene3D" id="3.30.40.10">
    <property type="entry name" value="Zinc/RING finger domain, C3HC4 (zinc finger)"/>
    <property type="match status" value="1"/>
</dbReference>
<keyword evidence="4" id="KW-0808">Transferase</keyword>
<dbReference type="Proteomes" id="UP000076722">
    <property type="component" value="Unassembled WGS sequence"/>
</dbReference>
<dbReference type="AlphaFoldDB" id="A0A164NN16"/>
<dbReference type="SMART" id="SM00184">
    <property type="entry name" value="RING"/>
    <property type="match status" value="1"/>
</dbReference>
<evidence type="ECO:0000256" key="3">
    <source>
        <dbReference type="ARBA" id="ARBA00012483"/>
    </source>
</evidence>
<feature type="compositionally biased region" description="Polar residues" evidence="10">
    <location>
        <begin position="335"/>
        <end position="347"/>
    </location>
</feature>
<gene>
    <name evidence="13" type="ORF">SISNIDRAFT_490670</name>
</gene>
<evidence type="ECO:0000256" key="4">
    <source>
        <dbReference type="ARBA" id="ARBA00022679"/>
    </source>
</evidence>
<organism evidence="13 14">
    <name type="scientific">Sistotremastrum niveocremeum HHB9708</name>
    <dbReference type="NCBI Taxonomy" id="1314777"/>
    <lineage>
        <taxon>Eukaryota</taxon>
        <taxon>Fungi</taxon>
        <taxon>Dikarya</taxon>
        <taxon>Basidiomycota</taxon>
        <taxon>Agaricomycotina</taxon>
        <taxon>Agaricomycetes</taxon>
        <taxon>Sistotremastrales</taxon>
        <taxon>Sistotremastraceae</taxon>
        <taxon>Sertulicium</taxon>
        <taxon>Sertulicium niveocremeum</taxon>
    </lineage>
</organism>
<dbReference type="GO" id="GO:0006511">
    <property type="term" value="P:ubiquitin-dependent protein catabolic process"/>
    <property type="evidence" value="ECO:0007669"/>
    <property type="project" value="InterPro"/>
</dbReference>
<feature type="region of interest" description="Disordered" evidence="10">
    <location>
        <begin position="335"/>
        <end position="425"/>
    </location>
</feature>
<dbReference type="STRING" id="1314777.A0A164NN16"/>
<dbReference type="GO" id="GO:0005783">
    <property type="term" value="C:endoplasmic reticulum"/>
    <property type="evidence" value="ECO:0007669"/>
    <property type="project" value="InterPro"/>
</dbReference>
<evidence type="ECO:0000256" key="9">
    <source>
        <dbReference type="PROSITE-ProRule" id="PRU00175"/>
    </source>
</evidence>
<keyword evidence="5" id="KW-0479">Metal-binding</keyword>
<accession>A0A164NN16</accession>
<evidence type="ECO:0000256" key="8">
    <source>
        <dbReference type="ARBA" id="ARBA00022833"/>
    </source>
</evidence>
<feature type="region of interest" description="Disordered" evidence="10">
    <location>
        <begin position="261"/>
        <end position="321"/>
    </location>
</feature>
<feature type="compositionally biased region" description="Low complexity" evidence="10">
    <location>
        <begin position="394"/>
        <end position="422"/>
    </location>
</feature>
<feature type="compositionally biased region" description="Low complexity" evidence="10">
    <location>
        <begin position="306"/>
        <end position="321"/>
    </location>
</feature>
<keyword evidence="6 9" id="KW-0863">Zinc-finger</keyword>
<evidence type="ECO:0000256" key="6">
    <source>
        <dbReference type="ARBA" id="ARBA00022771"/>
    </source>
</evidence>
<evidence type="ECO:0000256" key="11">
    <source>
        <dbReference type="SAM" id="Phobius"/>
    </source>
</evidence>
<reference evidence="13 14" key="1">
    <citation type="journal article" date="2016" name="Mol. Biol. Evol.">
        <title>Comparative Genomics of Early-Diverging Mushroom-Forming Fungi Provides Insights into the Origins of Lignocellulose Decay Capabilities.</title>
        <authorList>
            <person name="Nagy L.G."/>
            <person name="Riley R."/>
            <person name="Tritt A."/>
            <person name="Adam C."/>
            <person name="Daum C."/>
            <person name="Floudas D."/>
            <person name="Sun H."/>
            <person name="Yadav J.S."/>
            <person name="Pangilinan J."/>
            <person name="Larsson K.H."/>
            <person name="Matsuura K."/>
            <person name="Barry K."/>
            <person name="Labutti K."/>
            <person name="Kuo R."/>
            <person name="Ohm R.A."/>
            <person name="Bhattacharya S.S."/>
            <person name="Shirouzu T."/>
            <person name="Yoshinaga Y."/>
            <person name="Martin F.M."/>
            <person name="Grigoriev I.V."/>
            <person name="Hibbett D.S."/>
        </authorList>
    </citation>
    <scope>NUCLEOTIDE SEQUENCE [LARGE SCALE GENOMIC DNA]</scope>
    <source>
        <strain evidence="13 14">HHB9708</strain>
    </source>
</reference>
<name>A0A164NN16_9AGAM</name>
<feature type="compositionally biased region" description="Low complexity" evidence="10">
    <location>
        <begin position="131"/>
        <end position="175"/>
    </location>
</feature>
<dbReference type="EMBL" id="KV419443">
    <property type="protein sequence ID" value="KZS87863.1"/>
    <property type="molecule type" value="Genomic_DNA"/>
</dbReference>
<evidence type="ECO:0000259" key="12">
    <source>
        <dbReference type="PROSITE" id="PS50089"/>
    </source>
</evidence>
<dbReference type="InterPro" id="IPR045103">
    <property type="entry name" value="RNF5/RNF185-like"/>
</dbReference>
<dbReference type="UniPathway" id="UPA00143"/>
<dbReference type="SUPFAM" id="SSF57850">
    <property type="entry name" value="RING/U-box"/>
    <property type="match status" value="1"/>
</dbReference>
<feature type="region of interest" description="Disordered" evidence="10">
    <location>
        <begin position="66"/>
        <end position="189"/>
    </location>
</feature>
<feature type="compositionally biased region" description="Acidic residues" evidence="10">
    <location>
        <begin position="85"/>
        <end position="94"/>
    </location>
</feature>
<feature type="domain" description="RING-type" evidence="12">
    <location>
        <begin position="195"/>
        <end position="238"/>
    </location>
</feature>
<feature type="compositionally biased region" description="Low complexity" evidence="10">
    <location>
        <begin position="7"/>
        <end position="19"/>
    </location>
</feature>
<protein>
    <recommendedName>
        <fullName evidence="3">RING-type E3 ubiquitin transferase</fullName>
        <ecNumber evidence="3">2.3.2.27</ecNumber>
    </recommendedName>
</protein>
<feature type="region of interest" description="Disordered" evidence="10">
    <location>
        <begin position="1"/>
        <end position="22"/>
    </location>
</feature>
<dbReference type="GO" id="GO:0016567">
    <property type="term" value="P:protein ubiquitination"/>
    <property type="evidence" value="ECO:0007669"/>
    <property type="project" value="UniProtKB-UniPathway"/>
</dbReference>
<keyword evidence="7" id="KW-0833">Ubl conjugation pathway</keyword>
<dbReference type="OrthoDB" id="6270329at2759"/>
<keyword evidence="14" id="KW-1185">Reference proteome</keyword>
<dbReference type="GO" id="GO:0061630">
    <property type="term" value="F:ubiquitin protein ligase activity"/>
    <property type="evidence" value="ECO:0007669"/>
    <property type="project" value="UniProtKB-EC"/>
</dbReference>
<evidence type="ECO:0000313" key="13">
    <source>
        <dbReference type="EMBL" id="KZS87863.1"/>
    </source>
</evidence>
<dbReference type="Pfam" id="PF13445">
    <property type="entry name" value="zf-RING_UBOX"/>
    <property type="match status" value="1"/>
</dbReference>
<dbReference type="PANTHER" id="PTHR12313">
    <property type="entry name" value="E3 UBIQUITIN-PROTEIN LIGASE RNF5-RELATED"/>
    <property type="match status" value="1"/>
</dbReference>
<comment type="catalytic activity">
    <reaction evidence="1">
        <text>S-ubiquitinyl-[E2 ubiquitin-conjugating enzyme]-L-cysteine + [acceptor protein]-L-lysine = [E2 ubiquitin-conjugating enzyme]-L-cysteine + N(6)-ubiquitinyl-[acceptor protein]-L-lysine.</text>
        <dbReference type="EC" id="2.3.2.27"/>
    </reaction>
</comment>
<dbReference type="InterPro" id="IPR001841">
    <property type="entry name" value="Znf_RING"/>
</dbReference>
<dbReference type="InterPro" id="IPR027370">
    <property type="entry name" value="Znf-RING_euk"/>
</dbReference>